<evidence type="ECO:0000256" key="2">
    <source>
        <dbReference type="ARBA" id="ARBA00038334"/>
    </source>
</evidence>
<evidence type="ECO:0000259" key="3">
    <source>
        <dbReference type="Pfam" id="PF00561"/>
    </source>
</evidence>
<dbReference type="Gene3D" id="3.40.50.1820">
    <property type="entry name" value="alpha/beta hydrolase"/>
    <property type="match status" value="1"/>
</dbReference>
<dbReference type="STRING" id="694573.A0A194VB24"/>
<evidence type="ECO:0000313" key="4">
    <source>
        <dbReference type="EMBL" id="KUI61175.1"/>
    </source>
</evidence>
<evidence type="ECO:0000256" key="1">
    <source>
        <dbReference type="ARBA" id="ARBA00022801"/>
    </source>
</evidence>
<keyword evidence="5" id="KW-1185">Reference proteome</keyword>
<dbReference type="Pfam" id="PF00561">
    <property type="entry name" value="Abhydrolase_1"/>
    <property type="match status" value="1"/>
</dbReference>
<dbReference type="PRINTS" id="PR00412">
    <property type="entry name" value="EPOXHYDRLASE"/>
</dbReference>
<feature type="domain" description="AB hydrolase-1" evidence="3">
    <location>
        <begin position="29"/>
        <end position="311"/>
    </location>
</feature>
<name>A0A194VB24_CYTMA</name>
<comment type="similarity">
    <text evidence="2">Belongs to the AB hydrolase superfamily. Epoxide hydrolase family.</text>
</comment>
<reference evidence="5" key="1">
    <citation type="submission" date="2014-12" db="EMBL/GenBank/DDBJ databases">
        <title>Genome Sequence of Valsa Canker Pathogens Uncovers a Specific Adaption of Colonization on Woody Bark.</title>
        <authorList>
            <person name="Yin Z."/>
            <person name="Liu H."/>
            <person name="Gao X."/>
            <person name="Li Z."/>
            <person name="Song N."/>
            <person name="Ke X."/>
            <person name="Dai Q."/>
            <person name="Wu Y."/>
            <person name="Sun Y."/>
            <person name="Xu J.-R."/>
            <person name="Kang Z.K."/>
            <person name="Wang L."/>
            <person name="Huang L."/>
        </authorList>
    </citation>
    <scope>NUCLEOTIDE SEQUENCE [LARGE SCALE GENOMIC DNA]</scope>
    <source>
        <strain evidence="5">SXYL134</strain>
    </source>
</reference>
<dbReference type="InterPro" id="IPR029058">
    <property type="entry name" value="AB_hydrolase_fold"/>
</dbReference>
<dbReference type="AlphaFoldDB" id="A0A194VB24"/>
<dbReference type="InterPro" id="IPR000073">
    <property type="entry name" value="AB_hydrolase_1"/>
</dbReference>
<organism evidence="4 5">
    <name type="scientific">Cytospora mali</name>
    <name type="common">Apple Valsa canker fungus</name>
    <name type="synonym">Valsa mali</name>
    <dbReference type="NCBI Taxonomy" id="578113"/>
    <lineage>
        <taxon>Eukaryota</taxon>
        <taxon>Fungi</taxon>
        <taxon>Dikarya</taxon>
        <taxon>Ascomycota</taxon>
        <taxon>Pezizomycotina</taxon>
        <taxon>Sordariomycetes</taxon>
        <taxon>Sordariomycetidae</taxon>
        <taxon>Diaporthales</taxon>
        <taxon>Cytosporaceae</taxon>
        <taxon>Cytospora</taxon>
    </lineage>
</organism>
<evidence type="ECO:0000313" key="5">
    <source>
        <dbReference type="Proteomes" id="UP000078576"/>
    </source>
</evidence>
<sequence>MDRLTKKTLTTKRGFTYTYYVSPAASGKPTLLLLHGFPDTSEEWADLITQHLVPAGYGVIAPDLLGYGETSKPTDPAAYKFGGMTAEIVEILDAEKTDKVISLGHDWGSRTAQMVYNLHPGRVSGLVMVDVAYAAPQRGPMDLDAILVTSEKVLGYGPVWYWKLFTADDGARLMTENADVLFDILHTPDVWMSTFCAKDGVRRALETRGEGLDVKRRAYATEERKNAFVERVKRDGFDAPVCWYKSHVLGHQSEEPDPENAVVNVPTLFLGYPEDVIGRKENILPSIQAGLLPQLTNVTLNGAHWGLLENPKEFGEAITQWLDEAYGSSKL</sequence>
<dbReference type="InterPro" id="IPR000639">
    <property type="entry name" value="Epox_hydrolase-like"/>
</dbReference>
<keyword evidence="1 4" id="KW-0378">Hydrolase</keyword>
<dbReference type="SUPFAM" id="SSF53474">
    <property type="entry name" value="alpha/beta-Hydrolases"/>
    <property type="match status" value="1"/>
</dbReference>
<dbReference type="EMBL" id="KN714769">
    <property type="protein sequence ID" value="KUI61175.1"/>
    <property type="molecule type" value="Genomic_DNA"/>
</dbReference>
<protein>
    <submittedName>
        <fullName evidence="4">Bifunctional epoxide hydrolase 2</fullName>
    </submittedName>
</protein>
<dbReference type="GO" id="GO:0016787">
    <property type="term" value="F:hydrolase activity"/>
    <property type="evidence" value="ECO:0007669"/>
    <property type="project" value="UniProtKB-KW"/>
</dbReference>
<dbReference type="OrthoDB" id="284184at2759"/>
<dbReference type="Proteomes" id="UP000078576">
    <property type="component" value="Unassembled WGS sequence"/>
</dbReference>
<proteinExistence type="inferred from homology"/>
<accession>A0A194VB24</accession>
<dbReference type="PANTHER" id="PTHR43329">
    <property type="entry name" value="EPOXIDE HYDROLASE"/>
    <property type="match status" value="1"/>
</dbReference>
<gene>
    <name evidence="4" type="ORF">VP1G_08369</name>
</gene>